<sequence length="380" mass="40736">MALVAGSYERFIWGFSLKPITATAPSSDETLALAPLFSYPAHAGPIRCVAAAPRAGLAASGGADDSVRLYDLPTAADLGPLLDPCAAVSALAFHSIGPVPRNLLAASDDGLLHLYDADGFALLSSLRVFPRGREAADAVAVHPSGRVALAVGRAGGLAMLNLLRGRRSFACRLERPASAVAYAEDAAGGDRFVMAAEEKVTVHDSEDARIIHEMRCDKRVLAFAPAKNGVLYTGGEDRGITAWDLSSGKVSSRIEGAHSTRVKGIVVFDNRNDGSELSTLVASASSDGVIRIWDARMTGNEKPTPLAEVNTKARLTCLAGSSLKYKKYECYYFAWKYSLSSILLKLINSLKPDDIFNLLWHMDFKNRDVEFKHQSGLPVL</sequence>
<evidence type="ECO:0000256" key="1">
    <source>
        <dbReference type="PROSITE-ProRule" id="PRU00221"/>
    </source>
</evidence>
<dbReference type="SMART" id="SM00320">
    <property type="entry name" value="WD40"/>
    <property type="match status" value="4"/>
</dbReference>
<evidence type="ECO:0000313" key="3">
    <source>
        <dbReference type="Proteomes" id="UP001231189"/>
    </source>
</evidence>
<keyword evidence="3" id="KW-1185">Reference proteome</keyword>
<dbReference type="Pfam" id="PF00400">
    <property type="entry name" value="WD40"/>
    <property type="match status" value="2"/>
</dbReference>
<organism evidence="2 3">
    <name type="scientific">Lolium multiflorum</name>
    <name type="common">Italian ryegrass</name>
    <name type="synonym">Lolium perenne subsp. multiflorum</name>
    <dbReference type="NCBI Taxonomy" id="4521"/>
    <lineage>
        <taxon>Eukaryota</taxon>
        <taxon>Viridiplantae</taxon>
        <taxon>Streptophyta</taxon>
        <taxon>Embryophyta</taxon>
        <taxon>Tracheophyta</taxon>
        <taxon>Spermatophyta</taxon>
        <taxon>Magnoliopsida</taxon>
        <taxon>Liliopsida</taxon>
        <taxon>Poales</taxon>
        <taxon>Poaceae</taxon>
        <taxon>BOP clade</taxon>
        <taxon>Pooideae</taxon>
        <taxon>Poodae</taxon>
        <taxon>Poeae</taxon>
        <taxon>Poeae Chloroplast Group 2 (Poeae type)</taxon>
        <taxon>Loliodinae</taxon>
        <taxon>Loliinae</taxon>
        <taxon>Lolium</taxon>
    </lineage>
</organism>
<dbReference type="PANTHER" id="PTHR44675:SF1">
    <property type="entry name" value="P21-ACTIVATED PROTEIN KINASE-INTERACTING PROTEIN 1"/>
    <property type="match status" value="1"/>
</dbReference>
<dbReference type="InterPro" id="IPR001680">
    <property type="entry name" value="WD40_rpt"/>
</dbReference>
<dbReference type="SUPFAM" id="SSF50978">
    <property type="entry name" value="WD40 repeat-like"/>
    <property type="match status" value="1"/>
</dbReference>
<dbReference type="AlphaFoldDB" id="A0AAD8RKA4"/>
<reference evidence="2" key="1">
    <citation type="submission" date="2023-07" db="EMBL/GenBank/DDBJ databases">
        <title>A chromosome-level genome assembly of Lolium multiflorum.</title>
        <authorList>
            <person name="Chen Y."/>
            <person name="Copetti D."/>
            <person name="Kolliker R."/>
            <person name="Studer B."/>
        </authorList>
    </citation>
    <scope>NUCLEOTIDE SEQUENCE</scope>
    <source>
        <strain evidence="2">02402/16</strain>
        <tissue evidence="2">Leaf</tissue>
    </source>
</reference>
<feature type="repeat" description="WD" evidence="1">
    <location>
        <begin position="221"/>
        <end position="253"/>
    </location>
</feature>
<evidence type="ECO:0000313" key="2">
    <source>
        <dbReference type="EMBL" id="KAK1626654.1"/>
    </source>
</evidence>
<protein>
    <recommendedName>
        <fullName evidence="4">Transducin/WD40 repeat-like superfamily protein</fullName>
    </recommendedName>
</protein>
<dbReference type="Proteomes" id="UP001231189">
    <property type="component" value="Unassembled WGS sequence"/>
</dbReference>
<proteinExistence type="predicted"/>
<name>A0AAD8RKA4_LOLMU</name>
<dbReference type="PROSITE" id="PS50082">
    <property type="entry name" value="WD_REPEATS_2"/>
    <property type="match status" value="3"/>
</dbReference>
<accession>A0AAD8RKA4</accession>
<feature type="repeat" description="WD" evidence="1">
    <location>
        <begin position="39"/>
        <end position="80"/>
    </location>
</feature>
<gene>
    <name evidence="2" type="ORF">QYE76_000969</name>
</gene>
<dbReference type="InterPro" id="IPR036322">
    <property type="entry name" value="WD40_repeat_dom_sf"/>
</dbReference>
<dbReference type="PANTHER" id="PTHR44675">
    <property type="entry name" value="PAK1 INTERACTING PROTEIN 1"/>
    <property type="match status" value="1"/>
</dbReference>
<evidence type="ECO:0008006" key="4">
    <source>
        <dbReference type="Google" id="ProtNLM"/>
    </source>
</evidence>
<comment type="caution">
    <text evidence="2">The sequence shown here is derived from an EMBL/GenBank/DDBJ whole genome shotgun (WGS) entry which is preliminary data.</text>
</comment>
<dbReference type="InterPro" id="IPR015943">
    <property type="entry name" value="WD40/YVTN_repeat-like_dom_sf"/>
</dbReference>
<feature type="repeat" description="WD" evidence="1">
    <location>
        <begin position="280"/>
        <end position="294"/>
    </location>
</feature>
<dbReference type="PROSITE" id="PS50294">
    <property type="entry name" value="WD_REPEATS_REGION"/>
    <property type="match status" value="1"/>
</dbReference>
<keyword evidence="1" id="KW-0853">WD repeat</keyword>
<dbReference type="Gene3D" id="2.130.10.10">
    <property type="entry name" value="YVTN repeat-like/Quinoprotein amine dehydrogenase"/>
    <property type="match status" value="2"/>
</dbReference>
<dbReference type="InterPro" id="IPR051959">
    <property type="entry name" value="PAK1-Kinase_Regulator"/>
</dbReference>
<dbReference type="EMBL" id="JAUUTY010000005">
    <property type="protein sequence ID" value="KAK1626654.1"/>
    <property type="molecule type" value="Genomic_DNA"/>
</dbReference>